<dbReference type="Proteomes" id="UP000185674">
    <property type="component" value="Chromosome"/>
</dbReference>
<dbReference type="InterPro" id="IPR008523">
    <property type="entry name" value="DUF805"/>
</dbReference>
<feature type="transmembrane region" description="Helical" evidence="1">
    <location>
        <begin position="126"/>
        <end position="147"/>
    </location>
</feature>
<dbReference type="PANTHER" id="PTHR34980:SF2">
    <property type="entry name" value="INNER MEMBRANE PROTEIN YHAH-RELATED"/>
    <property type="match status" value="1"/>
</dbReference>
<dbReference type="Pfam" id="PF05656">
    <property type="entry name" value="DUF805"/>
    <property type="match status" value="1"/>
</dbReference>
<dbReference type="STRING" id="487316.BEN76_12060"/>
<feature type="transmembrane region" description="Helical" evidence="1">
    <location>
        <begin position="182"/>
        <end position="202"/>
    </location>
</feature>
<reference evidence="2 3" key="1">
    <citation type="submission" date="2016-08" db="EMBL/GenBank/DDBJ databases">
        <title>Complete genome sequence of Acinetobacter baylyi strain GFJ2.</title>
        <authorList>
            <person name="Tabata M."/>
            <person name="Kuboki S."/>
            <person name="Gibu N."/>
            <person name="Kinouchi Y."/>
            <person name="Vangnai A."/>
            <person name="Kasai D."/>
            <person name="Fukuda M."/>
        </authorList>
    </citation>
    <scope>NUCLEOTIDE SEQUENCE [LARGE SCALE GENOMIC DNA]</scope>
    <source>
        <strain evidence="2 3">GFJ2</strain>
    </source>
</reference>
<feature type="transmembrane region" description="Helical" evidence="1">
    <location>
        <begin position="153"/>
        <end position="170"/>
    </location>
</feature>
<dbReference type="PANTHER" id="PTHR34980">
    <property type="entry name" value="INNER MEMBRANE PROTEIN-RELATED-RELATED"/>
    <property type="match status" value="1"/>
</dbReference>
<dbReference type="KEGG" id="asol:BEN76_12060"/>
<name>A0A1P8EKG9_9GAMM</name>
<dbReference type="EMBL" id="CP016896">
    <property type="protein sequence ID" value="APV36707.1"/>
    <property type="molecule type" value="Genomic_DNA"/>
</dbReference>
<evidence type="ECO:0000256" key="1">
    <source>
        <dbReference type="SAM" id="Phobius"/>
    </source>
</evidence>
<evidence type="ECO:0000313" key="3">
    <source>
        <dbReference type="Proteomes" id="UP000185674"/>
    </source>
</evidence>
<dbReference type="RefSeq" id="WP_076033160.1">
    <property type="nucleotide sequence ID" value="NZ_CP016896.1"/>
</dbReference>
<accession>A0A1P8EKG9</accession>
<keyword evidence="1" id="KW-0812">Transmembrane</keyword>
<gene>
    <name evidence="2" type="ORF">BEN76_12060</name>
</gene>
<sequence>MKGKILDYSVQTNTVIIRTEDQKHYSFLGAVWREWIVPMPGMHVSFELDAQGEVSEVFIDVPTDEPPIAPTDHSHTALAKANAYNIRAARHQKNLEKQARYRTFDWVLKCIKHSFDFKGRARRREYWSFMGCYALLGLSLLVCCHVFNLANSLFWGVMLTMLIPALAVSVRRLHDINRTGWLLLINLVPIVGIVMVIFFFTLEEGDTHSNCYGPASK</sequence>
<proteinExistence type="predicted"/>
<dbReference type="eggNOG" id="COG3152">
    <property type="taxonomic scope" value="Bacteria"/>
</dbReference>
<keyword evidence="1" id="KW-1133">Transmembrane helix</keyword>
<dbReference type="GO" id="GO:0005886">
    <property type="term" value="C:plasma membrane"/>
    <property type="evidence" value="ECO:0007669"/>
    <property type="project" value="TreeGrafter"/>
</dbReference>
<evidence type="ECO:0000313" key="2">
    <source>
        <dbReference type="EMBL" id="APV36707.1"/>
    </source>
</evidence>
<organism evidence="2 3">
    <name type="scientific">Acinetobacter soli</name>
    <dbReference type="NCBI Taxonomy" id="487316"/>
    <lineage>
        <taxon>Bacteria</taxon>
        <taxon>Pseudomonadati</taxon>
        <taxon>Pseudomonadota</taxon>
        <taxon>Gammaproteobacteria</taxon>
        <taxon>Moraxellales</taxon>
        <taxon>Moraxellaceae</taxon>
        <taxon>Acinetobacter</taxon>
    </lineage>
</organism>
<dbReference type="AlphaFoldDB" id="A0A1P8EKG9"/>
<protein>
    <submittedName>
        <fullName evidence="2">DUF805 domain-containing protein</fullName>
    </submittedName>
</protein>
<keyword evidence="1" id="KW-0472">Membrane</keyword>